<dbReference type="PANTHER" id="PTHR11076:SF34">
    <property type="entry name" value="PROTEIN UMUC"/>
    <property type="match status" value="1"/>
</dbReference>
<dbReference type="AlphaFoldDB" id="A0A364NS50"/>
<evidence type="ECO:0000256" key="4">
    <source>
        <dbReference type="ARBA" id="ARBA00023204"/>
    </source>
</evidence>
<evidence type="ECO:0000256" key="2">
    <source>
        <dbReference type="ARBA" id="ARBA00022763"/>
    </source>
</evidence>
<dbReference type="Pfam" id="PF11799">
    <property type="entry name" value="IMS_C"/>
    <property type="match status" value="1"/>
</dbReference>
<dbReference type="InterPro" id="IPR017961">
    <property type="entry name" value="DNA_pol_Y-fam_little_finger"/>
</dbReference>
<dbReference type="Gene3D" id="3.40.1170.60">
    <property type="match status" value="1"/>
</dbReference>
<dbReference type="Gene3D" id="3.30.1490.100">
    <property type="entry name" value="DNA polymerase, Y-family, little finger domain"/>
    <property type="match status" value="1"/>
</dbReference>
<dbReference type="Gene3D" id="3.30.70.270">
    <property type="match status" value="1"/>
</dbReference>
<keyword evidence="4" id="KW-0234">DNA repair</keyword>
<protein>
    <submittedName>
        <fullName evidence="7">DNA polymerase V subunit UmuC</fullName>
    </submittedName>
</protein>
<dbReference type="RefSeq" id="WP_112157133.1">
    <property type="nucleotide sequence ID" value="NZ_QKRX01000001.1"/>
</dbReference>
<dbReference type="InterPro" id="IPR001126">
    <property type="entry name" value="UmuC"/>
</dbReference>
<evidence type="ECO:0000256" key="1">
    <source>
        <dbReference type="ARBA" id="ARBA00010945"/>
    </source>
</evidence>
<dbReference type="GO" id="GO:0042276">
    <property type="term" value="P:error-prone translesion synthesis"/>
    <property type="evidence" value="ECO:0007669"/>
    <property type="project" value="TreeGrafter"/>
</dbReference>
<dbReference type="InterPro" id="IPR043502">
    <property type="entry name" value="DNA/RNA_pol_sf"/>
</dbReference>
<comment type="caution">
    <text evidence="7">The sequence shown here is derived from an EMBL/GenBank/DDBJ whole genome shotgun (WGS) entry which is preliminary data.</text>
</comment>
<gene>
    <name evidence="7" type="ORF">DN062_02295</name>
</gene>
<keyword evidence="5" id="KW-0742">SOS response</keyword>
<comment type="similarity">
    <text evidence="1">Belongs to the DNA polymerase type-Y family.</text>
</comment>
<dbReference type="Gene3D" id="1.10.150.20">
    <property type="entry name" value="5' to 3' exonuclease, C-terminal subdomain"/>
    <property type="match status" value="1"/>
</dbReference>
<accession>A0A364NS50</accession>
<proteinExistence type="inferred from homology"/>
<evidence type="ECO:0000313" key="8">
    <source>
        <dbReference type="Proteomes" id="UP000250744"/>
    </source>
</evidence>
<dbReference type="NCBIfam" id="NF002955">
    <property type="entry name" value="PRK03609.1"/>
    <property type="match status" value="1"/>
</dbReference>
<dbReference type="GO" id="GO:0005829">
    <property type="term" value="C:cytosol"/>
    <property type="evidence" value="ECO:0007669"/>
    <property type="project" value="TreeGrafter"/>
</dbReference>
<dbReference type="GO" id="GO:0003887">
    <property type="term" value="F:DNA-directed DNA polymerase activity"/>
    <property type="evidence" value="ECO:0007669"/>
    <property type="project" value="TreeGrafter"/>
</dbReference>
<evidence type="ECO:0000259" key="6">
    <source>
        <dbReference type="PROSITE" id="PS50173"/>
    </source>
</evidence>
<dbReference type="Pfam" id="PF00817">
    <property type="entry name" value="IMS"/>
    <property type="match status" value="1"/>
</dbReference>
<keyword evidence="2" id="KW-0227">DNA damage</keyword>
<keyword evidence="3" id="KW-0741">SOS mutagenesis</keyword>
<evidence type="ECO:0000256" key="5">
    <source>
        <dbReference type="ARBA" id="ARBA00023236"/>
    </source>
</evidence>
<dbReference type="SUPFAM" id="SSF100879">
    <property type="entry name" value="Lesion bypass DNA polymerase (Y-family), little finger domain"/>
    <property type="match status" value="1"/>
</dbReference>
<dbReference type="InterPro" id="IPR036775">
    <property type="entry name" value="DNA_pol_Y-fam_lit_finger_sf"/>
</dbReference>
<evidence type="ECO:0000256" key="3">
    <source>
        <dbReference type="ARBA" id="ARBA00023199"/>
    </source>
</evidence>
<dbReference type="InterPro" id="IPR043128">
    <property type="entry name" value="Rev_trsase/Diguanyl_cyclase"/>
</dbReference>
<dbReference type="SUPFAM" id="SSF56672">
    <property type="entry name" value="DNA/RNA polymerases"/>
    <property type="match status" value="1"/>
</dbReference>
<dbReference type="EMBL" id="QKRX01000001">
    <property type="protein sequence ID" value="RAU19923.1"/>
    <property type="molecule type" value="Genomic_DNA"/>
</dbReference>
<keyword evidence="8" id="KW-1185">Reference proteome</keyword>
<dbReference type="Pfam" id="PF13438">
    <property type="entry name" value="DUF4113"/>
    <property type="match status" value="1"/>
</dbReference>
<dbReference type="PANTHER" id="PTHR11076">
    <property type="entry name" value="DNA REPAIR POLYMERASE UMUC / TRANSFERASE FAMILY MEMBER"/>
    <property type="match status" value="1"/>
</dbReference>
<evidence type="ECO:0000313" key="7">
    <source>
        <dbReference type="EMBL" id="RAU19923.1"/>
    </source>
</evidence>
<feature type="domain" description="UmuC" evidence="6">
    <location>
        <begin position="4"/>
        <end position="189"/>
    </location>
</feature>
<organism evidence="7 8">
    <name type="scientific">Nitrincola tibetensis</name>
    <dbReference type="NCBI Taxonomy" id="2219697"/>
    <lineage>
        <taxon>Bacteria</taxon>
        <taxon>Pseudomonadati</taxon>
        <taxon>Pseudomonadota</taxon>
        <taxon>Gammaproteobacteria</taxon>
        <taxon>Oceanospirillales</taxon>
        <taxon>Oceanospirillaceae</taxon>
        <taxon>Nitrincola</taxon>
    </lineage>
</organism>
<dbReference type="GO" id="GO:0006281">
    <property type="term" value="P:DNA repair"/>
    <property type="evidence" value="ECO:0007669"/>
    <property type="project" value="UniProtKB-KW"/>
</dbReference>
<reference evidence="7 8" key="1">
    <citation type="submission" date="2018-06" db="EMBL/GenBank/DDBJ databases">
        <title>Nitrincola tibetense sp. nov., isolated from Lake XuguoCo on Tibetan Plateau.</title>
        <authorList>
            <person name="Xing P."/>
        </authorList>
    </citation>
    <scope>NUCLEOTIDE SEQUENCE [LARGE SCALE GENOMIC DNA]</scope>
    <source>
        <strain evidence="8">xg18</strain>
    </source>
</reference>
<dbReference type="InterPro" id="IPR050116">
    <property type="entry name" value="DNA_polymerase-Y"/>
</dbReference>
<dbReference type="CDD" id="cd01700">
    <property type="entry name" value="PolY_Pol_V_umuC"/>
    <property type="match status" value="1"/>
</dbReference>
<dbReference type="GO" id="GO:0009432">
    <property type="term" value="P:SOS response"/>
    <property type="evidence" value="ECO:0007669"/>
    <property type="project" value="UniProtKB-KW"/>
</dbReference>
<dbReference type="InterPro" id="IPR025188">
    <property type="entry name" value="DUF4113"/>
</dbReference>
<dbReference type="GO" id="GO:0003684">
    <property type="term" value="F:damaged DNA binding"/>
    <property type="evidence" value="ECO:0007669"/>
    <property type="project" value="InterPro"/>
</dbReference>
<dbReference type="OrthoDB" id="9808813at2"/>
<dbReference type="Proteomes" id="UP000250744">
    <property type="component" value="Unassembled WGS sequence"/>
</dbReference>
<name>A0A364NS50_9GAMM</name>
<sequence>MPIYALCDMNSFYVSAELLFRPDLVDKPCIVLSNNDGCAVARNPSAKSLGIKMGAPRFEIEEVIQEHGVITFSSNYTLYADISNRVMTTLERLAPSVFIYSIDEAFLDLSGMENLGPLERYGRSVVDTVRRDVGIPCCIGISNTKTLAKLANQGAKKYPKTGGVVDLTDPQRQRRLMAITDVGDVWGVGRRIGKRLKELGVSSALDLADANPAWIRKHFSVVLERTVRELNGIACIPFDDTPPNKKQIVVSRSFGQRITKLSDMRQAISSYMTKAAEKLRNEGMNAGVVTVFFRTNVFNQNQPQYSNSVSRTLTQPSSDTRVLISIANELLSSIWKNGYAFMKAGVMLSDFYDKSISQQGLFDIEPVDGRSTKLMATLDKINRQKKGQLTFARDGISQNWQMKRENLSPCYTTRWSDLPKVR</sequence>
<dbReference type="PROSITE" id="PS50173">
    <property type="entry name" value="UMUC"/>
    <property type="match status" value="1"/>
</dbReference>